<keyword evidence="2" id="KW-0472">Membrane</keyword>
<keyword evidence="2" id="KW-1133">Transmembrane helix</keyword>
<gene>
    <name evidence="3" type="ORF">ENN90_14960</name>
</gene>
<dbReference type="EMBL" id="DSDK01000838">
    <property type="protein sequence ID" value="HDR52896.1"/>
    <property type="molecule type" value="Genomic_DNA"/>
</dbReference>
<organism evidence="3">
    <name type="scientific">Mariniphaga anaerophila</name>
    <dbReference type="NCBI Taxonomy" id="1484053"/>
    <lineage>
        <taxon>Bacteria</taxon>
        <taxon>Pseudomonadati</taxon>
        <taxon>Bacteroidota</taxon>
        <taxon>Bacteroidia</taxon>
        <taxon>Marinilabiliales</taxon>
        <taxon>Prolixibacteraceae</taxon>
        <taxon>Mariniphaga</taxon>
    </lineage>
</organism>
<name>A0A831PSF6_9BACT</name>
<accession>A0A831PSF6</accession>
<protein>
    <submittedName>
        <fullName evidence="3">DUF4834 family protein</fullName>
    </submittedName>
</protein>
<feature type="transmembrane region" description="Helical" evidence="2">
    <location>
        <begin position="12"/>
        <end position="38"/>
    </location>
</feature>
<evidence type="ECO:0000256" key="1">
    <source>
        <dbReference type="SAM" id="MobiDB-lite"/>
    </source>
</evidence>
<dbReference type="AlphaFoldDB" id="A0A831PSF6"/>
<proteinExistence type="predicted"/>
<sequence>MNLFIILNPVGLFRTIIFIAIVYFVIRLFTRYLLPLIVENKVREMQKKMQEQQRQQKRSAKREGEITIEYDSGSSNIRNRDEGEYVDFEEVE</sequence>
<keyword evidence="2" id="KW-0812">Transmembrane</keyword>
<evidence type="ECO:0000313" key="3">
    <source>
        <dbReference type="EMBL" id="HDR52896.1"/>
    </source>
</evidence>
<comment type="caution">
    <text evidence="3">The sequence shown here is derived from an EMBL/GenBank/DDBJ whole genome shotgun (WGS) entry which is preliminary data.</text>
</comment>
<dbReference type="Proteomes" id="UP000886047">
    <property type="component" value="Unassembled WGS sequence"/>
</dbReference>
<dbReference type="InterPro" id="IPR032272">
    <property type="entry name" value="DUF4834"/>
</dbReference>
<evidence type="ECO:0000256" key="2">
    <source>
        <dbReference type="SAM" id="Phobius"/>
    </source>
</evidence>
<dbReference type="Pfam" id="PF16118">
    <property type="entry name" value="DUF4834"/>
    <property type="match status" value="1"/>
</dbReference>
<feature type="region of interest" description="Disordered" evidence="1">
    <location>
        <begin position="48"/>
        <end position="92"/>
    </location>
</feature>
<reference evidence="3" key="1">
    <citation type="journal article" date="2020" name="mSystems">
        <title>Genome- and Community-Level Interaction Insights into Carbon Utilization and Element Cycling Functions of Hydrothermarchaeota in Hydrothermal Sediment.</title>
        <authorList>
            <person name="Zhou Z."/>
            <person name="Liu Y."/>
            <person name="Xu W."/>
            <person name="Pan J."/>
            <person name="Luo Z.H."/>
            <person name="Li M."/>
        </authorList>
    </citation>
    <scope>NUCLEOTIDE SEQUENCE [LARGE SCALE GENOMIC DNA]</scope>
    <source>
        <strain evidence="3">SpSt-1217</strain>
    </source>
</reference>